<dbReference type="InterPro" id="IPR000524">
    <property type="entry name" value="Tscrpt_reg_HTH_GntR"/>
</dbReference>
<dbReference type="Pfam" id="PF00392">
    <property type="entry name" value="GntR"/>
    <property type="match status" value="1"/>
</dbReference>
<evidence type="ECO:0000256" key="1">
    <source>
        <dbReference type="ARBA" id="ARBA00023015"/>
    </source>
</evidence>
<name>A0A0J9EPN3_9FIRM</name>
<dbReference type="PANTHER" id="PTHR43537:SF24">
    <property type="entry name" value="GLUCONATE OPERON TRANSCRIPTIONAL REPRESSOR"/>
    <property type="match status" value="1"/>
</dbReference>
<keyword evidence="3" id="KW-0804">Transcription</keyword>
<reference evidence="5 6" key="1">
    <citation type="submission" date="2011-04" db="EMBL/GenBank/DDBJ databases">
        <title>The Genome Sequence of Clostridium citroniae WAL-19142.</title>
        <authorList>
            <consortium name="The Broad Institute Genome Sequencing Platform"/>
            <person name="Earl A."/>
            <person name="Ward D."/>
            <person name="Feldgarden M."/>
            <person name="Gevers D."/>
            <person name="Warren Y.A."/>
            <person name="Tyrrell K.L."/>
            <person name="Citron D.M."/>
            <person name="Goldstein E.J."/>
            <person name="Daigneault M."/>
            <person name="Allen-Vercoe E."/>
            <person name="Young S.K."/>
            <person name="Zeng Q."/>
            <person name="Gargeya S."/>
            <person name="Fitzgerald M."/>
            <person name="Haas B."/>
            <person name="Abouelleil A."/>
            <person name="Alvarado L."/>
            <person name="Arachchi H.M."/>
            <person name="Berlin A."/>
            <person name="Brown A."/>
            <person name="Chapman S.B."/>
            <person name="Chen Z."/>
            <person name="Dunbar C."/>
            <person name="Freedman E."/>
            <person name="Gearin G."/>
            <person name="Gellesch M."/>
            <person name="Goldberg J."/>
            <person name="Griggs A."/>
            <person name="Gujja S."/>
            <person name="Heilman E.R."/>
            <person name="Heiman D."/>
            <person name="Howarth C."/>
            <person name="Larson L."/>
            <person name="Lui A."/>
            <person name="MacDonald P.J."/>
            <person name="Mehta T."/>
            <person name="Montmayeur A."/>
            <person name="Murphy C."/>
            <person name="Neiman D."/>
            <person name="Pearson M."/>
            <person name="Priest M."/>
            <person name="Roberts A."/>
            <person name="Saif S."/>
            <person name="Shea T."/>
            <person name="Shenoy N."/>
            <person name="Sisk P."/>
            <person name="Stolte C."/>
            <person name="Sykes S."/>
            <person name="White J."/>
            <person name="Yandava C."/>
            <person name="Wortman J."/>
            <person name="Nusbaum C."/>
            <person name="Birren B."/>
        </authorList>
    </citation>
    <scope>NUCLEOTIDE SEQUENCE [LARGE SCALE GENOMIC DNA]</scope>
    <source>
        <strain evidence="5 6">WAL-19142</strain>
    </source>
</reference>
<dbReference type="InterPro" id="IPR036390">
    <property type="entry name" value="WH_DNA-bd_sf"/>
</dbReference>
<dbReference type="GO" id="GO:0003677">
    <property type="term" value="F:DNA binding"/>
    <property type="evidence" value="ECO:0007669"/>
    <property type="project" value="UniProtKB-KW"/>
</dbReference>
<accession>A0A0J9EPN3</accession>
<dbReference type="Gene3D" id="1.10.10.10">
    <property type="entry name" value="Winged helix-like DNA-binding domain superfamily/Winged helix DNA-binding domain"/>
    <property type="match status" value="1"/>
</dbReference>
<keyword evidence="2" id="KW-0238">DNA-binding</keyword>
<comment type="caution">
    <text evidence="5">The sequence shown here is derived from an EMBL/GenBank/DDBJ whole genome shotgun (WGS) entry which is preliminary data.</text>
</comment>
<dbReference type="Proteomes" id="UP000037392">
    <property type="component" value="Unassembled WGS sequence"/>
</dbReference>
<dbReference type="SMART" id="SM00345">
    <property type="entry name" value="HTH_GNTR"/>
    <property type="match status" value="1"/>
</dbReference>
<dbReference type="PROSITE" id="PS50949">
    <property type="entry name" value="HTH_GNTR"/>
    <property type="match status" value="1"/>
</dbReference>
<evidence type="ECO:0000313" key="6">
    <source>
        <dbReference type="Proteomes" id="UP000037392"/>
    </source>
</evidence>
<keyword evidence="1" id="KW-0805">Transcription regulation</keyword>
<sequence length="217" mass="25101">MPIPPKKEVYNRQTAKERVYKTLQQWIIDGTFRPNERLNDTELAEYFSVSRTPVREALQMLKEQNLVHIIPSSGTYVTPIDLQDMKYVYELLGELQSISLKLCINQITAKDLSCLTELNERFLENANHGSSSDAHIADRDFHNYLAKITGNPYLITFTDQLTFLACRNENHFFKEVARHQASYENHCRIIAAIKTKSLSVAQQEIKNNWLISISDSY</sequence>
<dbReference type="PANTHER" id="PTHR43537">
    <property type="entry name" value="TRANSCRIPTIONAL REGULATOR, GNTR FAMILY"/>
    <property type="match status" value="1"/>
</dbReference>
<proteinExistence type="predicted"/>
<protein>
    <recommendedName>
        <fullName evidence="4">HTH gntR-type domain-containing protein</fullName>
    </recommendedName>
</protein>
<evidence type="ECO:0000256" key="3">
    <source>
        <dbReference type="ARBA" id="ARBA00023163"/>
    </source>
</evidence>
<dbReference type="InterPro" id="IPR008920">
    <property type="entry name" value="TF_FadR/GntR_C"/>
</dbReference>
<dbReference type="CDD" id="cd07377">
    <property type="entry name" value="WHTH_GntR"/>
    <property type="match status" value="1"/>
</dbReference>
<dbReference type="OrthoDB" id="389878at2"/>
<dbReference type="GeneID" id="93166354"/>
<organism evidence="5 6">
    <name type="scientific">[Clostridium] citroniae WAL-19142</name>
    <dbReference type="NCBI Taxonomy" id="742734"/>
    <lineage>
        <taxon>Bacteria</taxon>
        <taxon>Bacillati</taxon>
        <taxon>Bacillota</taxon>
        <taxon>Clostridia</taxon>
        <taxon>Lachnospirales</taxon>
        <taxon>Lachnospiraceae</taxon>
        <taxon>Enterocloster</taxon>
    </lineage>
</organism>
<evidence type="ECO:0000313" key="5">
    <source>
        <dbReference type="EMBL" id="KMW17810.1"/>
    </source>
</evidence>
<dbReference type="Pfam" id="PF07729">
    <property type="entry name" value="FCD"/>
    <property type="match status" value="1"/>
</dbReference>
<dbReference type="GO" id="GO:0003700">
    <property type="term" value="F:DNA-binding transcription factor activity"/>
    <property type="evidence" value="ECO:0007669"/>
    <property type="project" value="InterPro"/>
</dbReference>
<dbReference type="AlphaFoldDB" id="A0A0J9EPN3"/>
<evidence type="ECO:0000259" key="4">
    <source>
        <dbReference type="PROSITE" id="PS50949"/>
    </source>
</evidence>
<feature type="domain" description="HTH gntR-type" evidence="4">
    <location>
        <begin position="13"/>
        <end position="80"/>
    </location>
</feature>
<dbReference type="PRINTS" id="PR00035">
    <property type="entry name" value="HTHGNTR"/>
</dbReference>
<dbReference type="EMBL" id="ADLK01000026">
    <property type="protein sequence ID" value="KMW17810.1"/>
    <property type="molecule type" value="Genomic_DNA"/>
</dbReference>
<gene>
    <name evidence="5" type="ORF">HMPREF9470_03499</name>
</gene>
<dbReference type="SUPFAM" id="SSF48008">
    <property type="entry name" value="GntR ligand-binding domain-like"/>
    <property type="match status" value="1"/>
</dbReference>
<dbReference type="InterPro" id="IPR011711">
    <property type="entry name" value="GntR_C"/>
</dbReference>
<dbReference type="PATRIC" id="fig|742734.4.peg.3753"/>
<dbReference type="RefSeq" id="WP_007857850.1">
    <property type="nucleotide sequence ID" value="NZ_KQ235880.1"/>
</dbReference>
<dbReference type="SUPFAM" id="SSF46785">
    <property type="entry name" value="Winged helix' DNA-binding domain"/>
    <property type="match status" value="1"/>
</dbReference>
<dbReference type="SMART" id="SM00895">
    <property type="entry name" value="FCD"/>
    <property type="match status" value="1"/>
</dbReference>
<evidence type="ECO:0000256" key="2">
    <source>
        <dbReference type="ARBA" id="ARBA00023125"/>
    </source>
</evidence>
<dbReference type="Gene3D" id="1.20.120.530">
    <property type="entry name" value="GntR ligand-binding domain-like"/>
    <property type="match status" value="1"/>
</dbReference>
<dbReference type="InterPro" id="IPR036388">
    <property type="entry name" value="WH-like_DNA-bd_sf"/>
</dbReference>